<name>E0VV33_PEDHC</name>
<dbReference type="OrthoDB" id="6132759at2759"/>
<comment type="subcellular location">
    <subcellularLocation>
        <location evidence="1">Cell membrane</location>
        <topology evidence="1">Multi-pass membrane protein</topology>
    </subcellularLocation>
</comment>
<dbReference type="GeneID" id="8230918"/>
<feature type="transmembrane region" description="Helical" evidence="12">
    <location>
        <begin position="187"/>
        <end position="213"/>
    </location>
</feature>
<keyword evidence="5 12" id="KW-0812">Transmembrane</keyword>
<feature type="transmembrane region" description="Helical" evidence="12">
    <location>
        <begin position="46"/>
        <end position="67"/>
    </location>
</feature>
<feature type="transmembrane region" description="Helical" evidence="12">
    <location>
        <begin position="122"/>
        <end position="144"/>
    </location>
</feature>
<dbReference type="GO" id="GO:0005886">
    <property type="term" value="C:plasma membrane"/>
    <property type="evidence" value="ECO:0007669"/>
    <property type="project" value="UniProtKB-SubCell"/>
</dbReference>
<keyword evidence="8" id="KW-0406">Ion transport</keyword>
<feature type="transmembrane region" description="Helical" evidence="12">
    <location>
        <begin position="505"/>
        <end position="528"/>
    </location>
</feature>
<dbReference type="Proteomes" id="UP000009046">
    <property type="component" value="Unassembled WGS sequence"/>
</dbReference>
<evidence type="ECO:0000256" key="7">
    <source>
        <dbReference type="ARBA" id="ARBA00023053"/>
    </source>
</evidence>
<keyword evidence="15" id="KW-1185">Reference proteome</keyword>
<feature type="transmembrane region" description="Helical" evidence="12">
    <location>
        <begin position="378"/>
        <end position="400"/>
    </location>
</feature>
<evidence type="ECO:0000256" key="11">
    <source>
        <dbReference type="RuleBase" id="RU362091"/>
    </source>
</evidence>
<accession>E0VV33</accession>
<dbReference type="Pfam" id="PF00474">
    <property type="entry name" value="SSF"/>
    <property type="match status" value="1"/>
</dbReference>
<evidence type="ECO:0000313" key="14">
    <source>
        <dbReference type="EnsemblMetazoa" id="PHUM458220-PA"/>
    </source>
</evidence>
<evidence type="ECO:0000256" key="5">
    <source>
        <dbReference type="ARBA" id="ARBA00022692"/>
    </source>
</evidence>
<dbReference type="FunCoup" id="E0VV33">
    <property type="interactions" value="74"/>
</dbReference>
<dbReference type="EnsemblMetazoa" id="PHUM458220-RA">
    <property type="protein sequence ID" value="PHUM458220-PA"/>
    <property type="gene ID" value="PHUM458220"/>
</dbReference>
<feature type="transmembrane region" description="Helical" evidence="12">
    <location>
        <begin position="406"/>
        <end position="430"/>
    </location>
</feature>
<keyword evidence="3" id="KW-0813">Transport</keyword>
<dbReference type="InterPro" id="IPR001734">
    <property type="entry name" value="Na/solute_symporter"/>
</dbReference>
<sequence length="585" mass="64480">MAFGWVDYLVCIVVLLISSSIGVYYKLTGDKQRTNKEYLLANYNANMWAVGFSLMASFMSSITLLGVSSEMYTYGLQFIVINISYGIFTPIAAHLYLPVFFKLKTTSAYEYLEKRFGVTTRLIVSIAFCIQMVLYMGIVVHAPALALEAVTNIDHVYAVLLIGIVCTFYAGIGGMKAVLMTDVLQSFLMFAAVLSIAITAMSSIGFKEILSIAEQHGRLEILNFDPDPTVRHTWWSLIIGGGFTFLSLYAVNQAQVQRYLSVKDLKTAQKSLYLNWPILSCLSVTTCFSGLCLFAKYYQCDPILTKRIASQDQLMPLYVLDTMGNIYGLSGLFVSGIFSGSLSSVSSALNSLSAVTVEDYVKPAFKRIKGHNLNEPRVVLWTKIIAAIYGVCCLAIAFLAKYMGAVLQAALTIMGVVGGPALATFTLGMFIPIGNEVGSIAGLILGLTLGFWMGFGGPKAPLQKLPTWSSKEGCEEFCIELDEFTNSTTNVPPSSDYLYVYRLSYQWYIVISFTVTLLTGILFSWAFIKIKNKIKKIDTSPTVDPDLFIPPIAKYLKKKLNKIQINDVESRSSGVTLKDVSPSKI</sequence>
<dbReference type="KEGG" id="phu:Phum_PHUM458220"/>
<evidence type="ECO:0000256" key="9">
    <source>
        <dbReference type="ARBA" id="ARBA00023136"/>
    </source>
</evidence>
<evidence type="ECO:0000256" key="10">
    <source>
        <dbReference type="ARBA" id="ARBA00023201"/>
    </source>
</evidence>
<feature type="transmembrane region" description="Helical" evidence="12">
    <location>
        <begin position="156"/>
        <end position="175"/>
    </location>
</feature>
<dbReference type="GO" id="GO:0006814">
    <property type="term" value="P:sodium ion transport"/>
    <property type="evidence" value="ECO:0007669"/>
    <property type="project" value="UniProtKB-KW"/>
</dbReference>
<dbReference type="OMA" id="EYLMADQ"/>
<feature type="transmembrane region" description="Helical" evidence="12">
    <location>
        <begin position="233"/>
        <end position="251"/>
    </location>
</feature>
<dbReference type="GO" id="GO:0015293">
    <property type="term" value="F:symporter activity"/>
    <property type="evidence" value="ECO:0007669"/>
    <property type="project" value="TreeGrafter"/>
</dbReference>
<protein>
    <submittedName>
        <fullName evidence="13 14">Sodium/solute symporter, putative</fullName>
    </submittedName>
</protein>
<keyword evidence="9 12" id="KW-0472">Membrane</keyword>
<dbReference type="HOGENOM" id="CLU_018808_11_1_1"/>
<dbReference type="eggNOG" id="KOG2349">
    <property type="taxonomic scope" value="Eukaryota"/>
</dbReference>
<reference evidence="13" key="1">
    <citation type="submission" date="2007-04" db="EMBL/GenBank/DDBJ databases">
        <title>Annotation of Pediculus humanus corporis strain USDA.</title>
        <authorList>
            <person name="Kirkness E."/>
            <person name="Hannick L."/>
            <person name="Hass B."/>
            <person name="Bruggner R."/>
            <person name="Lawson D."/>
            <person name="Bidwell S."/>
            <person name="Joardar V."/>
            <person name="Caler E."/>
            <person name="Walenz B."/>
            <person name="Inman J."/>
            <person name="Schobel S."/>
            <person name="Galinsky K."/>
            <person name="Amedeo P."/>
            <person name="Strausberg R."/>
        </authorList>
    </citation>
    <scope>NUCLEOTIDE SEQUENCE</scope>
    <source>
        <strain evidence="13">USDA</strain>
    </source>
</reference>
<dbReference type="Gene3D" id="1.20.1730.10">
    <property type="entry name" value="Sodium/glucose cotransporter"/>
    <property type="match status" value="1"/>
</dbReference>
<evidence type="ECO:0000313" key="15">
    <source>
        <dbReference type="Proteomes" id="UP000009046"/>
    </source>
</evidence>
<feature type="transmembrane region" description="Helical" evidence="12">
    <location>
        <begin position="272"/>
        <end position="298"/>
    </location>
</feature>
<dbReference type="NCBIfam" id="TIGR00813">
    <property type="entry name" value="sss"/>
    <property type="match status" value="1"/>
</dbReference>
<reference evidence="14" key="3">
    <citation type="submission" date="2021-02" db="UniProtKB">
        <authorList>
            <consortium name="EnsemblMetazoa"/>
        </authorList>
    </citation>
    <scope>IDENTIFICATION</scope>
    <source>
        <strain evidence="14">USDA</strain>
    </source>
</reference>
<keyword evidence="10" id="KW-0739">Sodium transport</keyword>
<dbReference type="InterPro" id="IPR051163">
    <property type="entry name" value="Sodium:Solute_Symporter_SSF"/>
</dbReference>
<evidence type="ECO:0000256" key="6">
    <source>
        <dbReference type="ARBA" id="ARBA00022989"/>
    </source>
</evidence>
<dbReference type="STRING" id="121224.E0VV33"/>
<dbReference type="RefSeq" id="XP_002429977.1">
    <property type="nucleotide sequence ID" value="XM_002429932.1"/>
</dbReference>
<dbReference type="AlphaFoldDB" id="E0VV33"/>
<comment type="similarity">
    <text evidence="2 11">Belongs to the sodium:solute symporter (SSF) (TC 2.A.21) family.</text>
</comment>
<evidence type="ECO:0000313" key="13">
    <source>
        <dbReference type="EMBL" id="EEB17239.1"/>
    </source>
</evidence>
<feature type="transmembrane region" description="Helical" evidence="12">
    <location>
        <begin position="79"/>
        <end position="101"/>
    </location>
</feature>
<evidence type="ECO:0000256" key="4">
    <source>
        <dbReference type="ARBA" id="ARBA00022475"/>
    </source>
</evidence>
<keyword evidence="7" id="KW-0915">Sodium</keyword>
<keyword evidence="4" id="KW-1003">Cell membrane</keyword>
<dbReference type="EMBL" id="AAZO01005571">
    <property type="status" value="NOT_ANNOTATED_CDS"/>
    <property type="molecule type" value="Genomic_DNA"/>
</dbReference>
<organism>
    <name type="scientific">Pediculus humanus subsp. corporis</name>
    <name type="common">Body louse</name>
    <dbReference type="NCBI Taxonomy" id="121224"/>
    <lineage>
        <taxon>Eukaryota</taxon>
        <taxon>Metazoa</taxon>
        <taxon>Ecdysozoa</taxon>
        <taxon>Arthropoda</taxon>
        <taxon>Hexapoda</taxon>
        <taxon>Insecta</taxon>
        <taxon>Pterygota</taxon>
        <taxon>Neoptera</taxon>
        <taxon>Paraneoptera</taxon>
        <taxon>Psocodea</taxon>
        <taxon>Troctomorpha</taxon>
        <taxon>Phthiraptera</taxon>
        <taxon>Anoplura</taxon>
        <taxon>Pediculidae</taxon>
        <taxon>Pediculus</taxon>
    </lineage>
</organism>
<keyword evidence="6 12" id="KW-1133">Transmembrane helix</keyword>
<proteinExistence type="inferred from homology"/>
<feature type="transmembrane region" description="Helical" evidence="12">
    <location>
        <begin position="6"/>
        <end position="25"/>
    </location>
</feature>
<evidence type="ECO:0000256" key="3">
    <source>
        <dbReference type="ARBA" id="ARBA00022448"/>
    </source>
</evidence>
<feature type="transmembrane region" description="Helical" evidence="12">
    <location>
        <begin position="437"/>
        <end position="455"/>
    </location>
</feature>
<gene>
    <name evidence="14" type="primary">8230918</name>
    <name evidence="13" type="ORF">Phum_PHUM458220</name>
</gene>
<dbReference type="CDD" id="cd11492">
    <property type="entry name" value="SLC5sbd_NIS-SMVT"/>
    <property type="match status" value="1"/>
</dbReference>
<reference evidence="13" key="2">
    <citation type="submission" date="2007-04" db="EMBL/GenBank/DDBJ databases">
        <title>The genome of the human body louse.</title>
        <authorList>
            <consortium name="The Human Body Louse Genome Consortium"/>
            <person name="Kirkness E."/>
            <person name="Walenz B."/>
            <person name="Hass B."/>
            <person name="Bruggner R."/>
            <person name="Strausberg R."/>
        </authorList>
    </citation>
    <scope>NUCLEOTIDE SEQUENCE</scope>
    <source>
        <strain evidence="13">USDA</strain>
    </source>
</reference>
<evidence type="ECO:0000256" key="2">
    <source>
        <dbReference type="ARBA" id="ARBA00006434"/>
    </source>
</evidence>
<dbReference type="EMBL" id="DS235802">
    <property type="protein sequence ID" value="EEB17239.1"/>
    <property type="molecule type" value="Genomic_DNA"/>
</dbReference>
<dbReference type="CTD" id="8230918"/>
<feature type="transmembrane region" description="Helical" evidence="12">
    <location>
        <begin position="326"/>
        <end position="357"/>
    </location>
</feature>
<evidence type="ECO:0000256" key="12">
    <source>
        <dbReference type="SAM" id="Phobius"/>
    </source>
</evidence>
<dbReference type="VEuPathDB" id="VectorBase:PHUM458220"/>
<dbReference type="PANTHER" id="PTHR42985">
    <property type="entry name" value="SODIUM-COUPLED MONOCARBOXYLATE TRANSPORTER"/>
    <property type="match status" value="1"/>
</dbReference>
<dbReference type="InParanoid" id="E0VV33"/>
<evidence type="ECO:0000256" key="8">
    <source>
        <dbReference type="ARBA" id="ARBA00023065"/>
    </source>
</evidence>
<dbReference type="PROSITE" id="PS50283">
    <property type="entry name" value="NA_SOLUT_SYMP_3"/>
    <property type="match status" value="1"/>
</dbReference>
<dbReference type="PANTHER" id="PTHR42985:SF40">
    <property type="entry name" value="LD47995P-RELATED"/>
    <property type="match status" value="1"/>
</dbReference>
<evidence type="ECO:0000256" key="1">
    <source>
        <dbReference type="ARBA" id="ARBA00004651"/>
    </source>
</evidence>
<dbReference type="InterPro" id="IPR038377">
    <property type="entry name" value="Na/Glc_symporter_sf"/>
</dbReference>